<accession>A7B5R0</accession>
<dbReference type="Proteomes" id="UP000004410">
    <property type="component" value="Unassembled WGS sequence"/>
</dbReference>
<sequence length="91" mass="10225">MKRGGNMDKDPFEEYLKESEPDKASKGYAWSTAIGLQAVDGLKPSKYLIDIAIRNIEGKITIKEVQNLIRQISRSLFTANSFGVFTTTPER</sequence>
<feature type="region of interest" description="Disordered" evidence="1">
    <location>
        <begin position="1"/>
        <end position="25"/>
    </location>
</feature>
<dbReference type="AlphaFoldDB" id="A7B5R0"/>
<evidence type="ECO:0000313" key="3">
    <source>
        <dbReference type="Proteomes" id="UP000004410"/>
    </source>
</evidence>
<dbReference type="eggNOG" id="COG2184">
    <property type="taxonomic scope" value="Bacteria"/>
</dbReference>
<dbReference type="EMBL" id="AAYG02000023">
    <property type="protein sequence ID" value="EDN76730.1"/>
    <property type="molecule type" value="Genomic_DNA"/>
</dbReference>
<organism evidence="2 3">
    <name type="scientific">Mediterraneibacter gnavus (strain ATCC 29149 / DSM 114966 / JCM 6515 / VPI C7-9)</name>
    <name type="common">Ruminococcus gnavus</name>
    <dbReference type="NCBI Taxonomy" id="411470"/>
    <lineage>
        <taxon>Bacteria</taxon>
        <taxon>Bacillati</taxon>
        <taxon>Bacillota</taxon>
        <taxon>Clostridia</taxon>
        <taxon>Lachnospirales</taxon>
        <taxon>Lachnospiraceae</taxon>
        <taxon>Mediterraneibacter</taxon>
    </lineage>
</organism>
<evidence type="ECO:0000313" key="2">
    <source>
        <dbReference type="EMBL" id="EDN76730.1"/>
    </source>
</evidence>
<comment type="caution">
    <text evidence="2">The sequence shown here is derived from an EMBL/GenBank/DDBJ whole genome shotgun (WGS) entry which is preliminary data.</text>
</comment>
<dbReference type="PaxDb" id="411470-RUMGNA_02906"/>
<protein>
    <submittedName>
        <fullName evidence="2">Uncharacterized protein</fullName>
    </submittedName>
</protein>
<name>A7B5R0_MEDG7</name>
<evidence type="ECO:0000256" key="1">
    <source>
        <dbReference type="SAM" id="MobiDB-lite"/>
    </source>
</evidence>
<gene>
    <name evidence="2" type="ORF">RUMGNA_02906</name>
</gene>
<reference evidence="2 3" key="2">
    <citation type="submission" date="2007-06" db="EMBL/GenBank/DDBJ databases">
        <title>Draft genome sequence of Ruminococcus gnavus (ATCC 29149).</title>
        <authorList>
            <person name="Sudarsanam P."/>
            <person name="Ley R."/>
            <person name="Guruge J."/>
            <person name="Turnbaugh P.J."/>
            <person name="Mahowald M."/>
            <person name="Liep D."/>
            <person name="Gordon J."/>
        </authorList>
    </citation>
    <scope>NUCLEOTIDE SEQUENCE [LARGE SCALE GENOMIC DNA]</scope>
    <source>
        <strain evidence="2 3">ATCC 29149</strain>
    </source>
</reference>
<proteinExistence type="predicted"/>
<dbReference type="CDD" id="cd11586">
    <property type="entry name" value="VbhA_like"/>
    <property type="match status" value="1"/>
</dbReference>
<reference evidence="2 3" key="1">
    <citation type="submission" date="2007-04" db="EMBL/GenBank/DDBJ databases">
        <authorList>
            <person name="Fulton L."/>
            <person name="Clifton S."/>
            <person name="Fulton B."/>
            <person name="Xu J."/>
            <person name="Minx P."/>
            <person name="Pepin K.H."/>
            <person name="Johnson M."/>
            <person name="Thiruvilangam P."/>
            <person name="Bhonagiri V."/>
            <person name="Nash W.E."/>
            <person name="Mardis E.R."/>
            <person name="Wilson R.K."/>
        </authorList>
    </citation>
    <scope>NUCLEOTIDE SEQUENCE [LARGE SCALE GENOMIC DNA]</scope>
    <source>
        <strain evidence="2 3">ATCC 29149</strain>
    </source>
</reference>
<dbReference type="InterPro" id="IPR033788">
    <property type="entry name" value="VbhA-like"/>
</dbReference>